<keyword evidence="3" id="KW-0349">Heme</keyword>
<name>D2MQF2_9FIRM</name>
<evidence type="ECO:0000256" key="2">
    <source>
        <dbReference type="ARBA" id="ARBA00017228"/>
    </source>
</evidence>
<keyword evidence="3" id="KW-0408">Iron</keyword>
<comment type="function">
    <text evidence="3">Probably acts as a heme chaperone, transferring heme to an unknown acceptor. Binds one molecule of heme per monomer, possibly covalently. Binds 1 [4Fe-4S] cluster. The cluster is coordinated with 3 cysteines and an exchangeable S-adenosyl-L-methionine.</text>
</comment>
<keyword evidence="3" id="KW-0143">Chaperone</keyword>
<keyword evidence="5" id="KW-0560">Oxidoreductase</keyword>
<evidence type="ECO:0000313" key="6">
    <source>
        <dbReference type="Proteomes" id="UP000005017"/>
    </source>
</evidence>
<evidence type="ECO:0000256" key="3">
    <source>
        <dbReference type="RuleBase" id="RU364116"/>
    </source>
</evidence>
<organism evidence="5 6">
    <name type="scientific">Bulleidia extructa W1219</name>
    <dbReference type="NCBI Taxonomy" id="679192"/>
    <lineage>
        <taxon>Bacteria</taxon>
        <taxon>Bacillati</taxon>
        <taxon>Bacillota</taxon>
        <taxon>Erysipelotrichia</taxon>
        <taxon>Erysipelotrichales</taxon>
        <taxon>Erysipelotrichaceae</taxon>
        <taxon>Bulleidia</taxon>
    </lineage>
</organism>
<comment type="subcellular location">
    <subcellularLocation>
        <location evidence="3">Cytoplasm</location>
    </subcellularLocation>
</comment>
<dbReference type="STRING" id="679192.HMPREF9013_0504"/>
<evidence type="ECO:0000256" key="1">
    <source>
        <dbReference type="ARBA" id="ARBA00006100"/>
    </source>
</evidence>
<dbReference type="GO" id="GO:0006779">
    <property type="term" value="P:porphyrin-containing compound biosynthetic process"/>
    <property type="evidence" value="ECO:0007669"/>
    <property type="project" value="InterPro"/>
</dbReference>
<dbReference type="Gene3D" id="3.80.30.20">
    <property type="entry name" value="tm_1862 like domain"/>
    <property type="match status" value="1"/>
</dbReference>
<dbReference type="SFLD" id="SFLDG01065">
    <property type="entry name" value="anaerobic_coproporphyrinogen-I"/>
    <property type="match status" value="1"/>
</dbReference>
<keyword evidence="3" id="KW-0963">Cytoplasm</keyword>
<dbReference type="InterPro" id="IPR023404">
    <property type="entry name" value="rSAM_horseshoe"/>
</dbReference>
<dbReference type="GO" id="GO:0051539">
    <property type="term" value="F:4 iron, 4 sulfur cluster binding"/>
    <property type="evidence" value="ECO:0007669"/>
    <property type="project" value="UniProtKB-UniRule"/>
</dbReference>
<dbReference type="GO" id="GO:0005737">
    <property type="term" value="C:cytoplasm"/>
    <property type="evidence" value="ECO:0007669"/>
    <property type="project" value="UniProtKB-SubCell"/>
</dbReference>
<comment type="caution">
    <text evidence="5">The sequence shown here is derived from an EMBL/GenBank/DDBJ whole genome shotgun (WGS) entry which is preliminary data.</text>
</comment>
<evidence type="ECO:0000259" key="4">
    <source>
        <dbReference type="PROSITE" id="PS51918"/>
    </source>
</evidence>
<keyword evidence="3" id="KW-0411">Iron-sulfur</keyword>
<dbReference type="InterPro" id="IPR058240">
    <property type="entry name" value="rSAM_sf"/>
</dbReference>
<sequence length="363" mass="42239">MTSKALYLHVPFCAHICAYCDFAHVGYCSSLVNQWLEALKIEIEDKKVPENLETIYLGGGTPVSLQEDELEKLLILLDPYCQKIKEYTIEINPEVMTLEKAKICHRHGINRASIGFQSSDKRLLKLMDRQHDYTEVQEMIEFLKKVGITNYSLDLLYSLPGQTMELFQQSVNDALALEPKHLSLYSLTIEPNTLFARKGLKPLEADLEADMYEWICAYLPSQGYDHYEISNFAKKGFESRHNQMYWHYEDFIGLSCGASGKENHERYDKSKNLREYLKNPLEYKKIPLGKEDEQFESIMMGLRLKEGIDLLDWKEKYQENMVEYYDKAFQKHLSNGNLVLEGTYVRCTKKGFPILQSILVDFL</sequence>
<reference evidence="6" key="1">
    <citation type="submission" date="2009-12" db="EMBL/GenBank/DDBJ databases">
        <title>Sequence of Clostridiales genomosp. BVAB3 str. UPII9-5.</title>
        <authorList>
            <person name="Madupu R."/>
            <person name="Durkin A.S."/>
            <person name="Torralba M."/>
            <person name="Methe B."/>
            <person name="Sutton G.G."/>
            <person name="Strausberg R.L."/>
            <person name="Nelson K.E."/>
        </authorList>
    </citation>
    <scope>NUCLEOTIDE SEQUENCE [LARGE SCALE GENOMIC DNA]</scope>
    <source>
        <strain evidence="6">W1219</strain>
    </source>
</reference>
<keyword evidence="3" id="KW-0479">Metal-binding</keyword>
<dbReference type="SFLD" id="SFLDS00029">
    <property type="entry name" value="Radical_SAM"/>
    <property type="match status" value="1"/>
</dbReference>
<dbReference type="SFLD" id="SFLDF00562">
    <property type="entry name" value="HemN-like__clustered_with_heat"/>
    <property type="match status" value="1"/>
</dbReference>
<accession>D2MQF2</accession>
<dbReference type="RefSeq" id="WP_006627615.1">
    <property type="nucleotide sequence ID" value="NZ_ADFR01000016.1"/>
</dbReference>
<dbReference type="GO" id="GO:0046872">
    <property type="term" value="F:metal ion binding"/>
    <property type="evidence" value="ECO:0007669"/>
    <property type="project" value="UniProtKB-UniRule"/>
</dbReference>
<dbReference type="Pfam" id="PF04055">
    <property type="entry name" value="Radical_SAM"/>
    <property type="match status" value="1"/>
</dbReference>
<dbReference type="GO" id="GO:0004109">
    <property type="term" value="F:coproporphyrinogen oxidase activity"/>
    <property type="evidence" value="ECO:0007669"/>
    <property type="project" value="InterPro"/>
</dbReference>
<proteinExistence type="inferred from homology"/>
<dbReference type="eggNOG" id="COG0635">
    <property type="taxonomic scope" value="Bacteria"/>
</dbReference>
<keyword evidence="3" id="KW-0004">4Fe-4S</keyword>
<comment type="similarity">
    <text evidence="1">Belongs to the anaerobic coproporphyrinogen-III oxidase family. HemW subfamily.</text>
</comment>
<feature type="domain" description="Radical SAM core" evidence="4">
    <location>
        <begin position="1"/>
        <end position="225"/>
    </location>
</feature>
<dbReference type="InterPro" id="IPR006638">
    <property type="entry name" value="Elp3/MiaA/NifB-like_rSAM"/>
</dbReference>
<dbReference type="SMART" id="SM00729">
    <property type="entry name" value="Elp3"/>
    <property type="match status" value="1"/>
</dbReference>
<protein>
    <recommendedName>
        <fullName evidence="2 3">Heme chaperone HemW</fullName>
    </recommendedName>
</protein>
<dbReference type="InterPro" id="IPR004559">
    <property type="entry name" value="HemW-like"/>
</dbReference>
<dbReference type="Proteomes" id="UP000005017">
    <property type="component" value="Unassembled WGS sequence"/>
</dbReference>
<gene>
    <name evidence="5" type="ORF">HMPREF9013_0504</name>
</gene>
<keyword evidence="3" id="KW-0949">S-adenosyl-L-methionine</keyword>
<dbReference type="OrthoDB" id="9808022at2"/>
<dbReference type="InterPro" id="IPR007197">
    <property type="entry name" value="rSAM"/>
</dbReference>
<dbReference type="NCBIfam" id="TIGR00539">
    <property type="entry name" value="hemN_rel"/>
    <property type="match status" value="1"/>
</dbReference>
<dbReference type="Pfam" id="PF06969">
    <property type="entry name" value="HemN_C"/>
    <property type="match status" value="1"/>
</dbReference>
<dbReference type="CDD" id="cd01335">
    <property type="entry name" value="Radical_SAM"/>
    <property type="match status" value="1"/>
</dbReference>
<dbReference type="PANTHER" id="PTHR13932">
    <property type="entry name" value="COPROPORPHYRINIGEN III OXIDASE"/>
    <property type="match status" value="1"/>
</dbReference>
<dbReference type="PROSITE" id="PS51918">
    <property type="entry name" value="RADICAL_SAM"/>
    <property type="match status" value="1"/>
</dbReference>
<dbReference type="EMBL" id="ADFR01000016">
    <property type="protein sequence ID" value="EFC05221.1"/>
    <property type="molecule type" value="Genomic_DNA"/>
</dbReference>
<dbReference type="InterPro" id="IPR010723">
    <property type="entry name" value="HemN_C"/>
</dbReference>
<dbReference type="SUPFAM" id="SSF102114">
    <property type="entry name" value="Radical SAM enzymes"/>
    <property type="match status" value="1"/>
</dbReference>
<keyword evidence="6" id="KW-1185">Reference proteome</keyword>
<evidence type="ECO:0000313" key="5">
    <source>
        <dbReference type="EMBL" id="EFC05221.1"/>
    </source>
</evidence>
<dbReference type="AlphaFoldDB" id="D2MQF2"/>
<dbReference type="PANTHER" id="PTHR13932:SF5">
    <property type="entry name" value="RADICAL S-ADENOSYL METHIONINE DOMAIN-CONTAINING PROTEIN 1, MITOCHONDRIAL"/>
    <property type="match status" value="1"/>
</dbReference>
<dbReference type="InterPro" id="IPR034505">
    <property type="entry name" value="Coproporphyrinogen-III_oxidase"/>
</dbReference>